<dbReference type="Proteomes" id="UP000000263">
    <property type="component" value="Chromosome"/>
</dbReference>
<sequence>MAQQSYTLHLEAGRSMPVELSTDEPIYRLIDRLVQEHRLPSTDQHGRRVQYALYADHTRRLSREMSLRQAGYDQGGNLYLANVDAPWWEQTPALTRRLSHQSETKQDNRLRLYALLGGVFVVLTIGIVATLILFSVRRSPQVAQQPTLTVKSDMLVERSPTSTLAPLPMSAATAATATDGLPATATLAPLPTTAATATLASLPTAAATAATARDGLPATATLAPLPTAAATAASAPPSTLTVAALPTTAASPAQPFAVFPTATLVNLDADAVTVVGVKREYLDRGKRLFFQGRTSFGAYLWNEPELRTRLPASQGNVVISNGDRVAILSQENGAVHVRILTNALDPADPKVIGATGYLPRWLVFDEGVPPPAPTATPNPGKLFVYKLNEDDQPGCISMRIVRTNASGWSFVVDGTNLRGRFDNAGNARLCGLGADQEVTISVLDRNGRIIPGGRSVPSKGRAIMIGEWRQ</sequence>
<protein>
    <submittedName>
        <fullName evidence="2">Uncharacterized protein</fullName>
    </submittedName>
</protein>
<reference evidence="2 3" key="1">
    <citation type="submission" date="2007-08" db="EMBL/GenBank/DDBJ databases">
        <title>Complete sequence of Roseiflexus castenholzii DSM 13941.</title>
        <authorList>
            <consortium name="US DOE Joint Genome Institute"/>
            <person name="Copeland A."/>
            <person name="Lucas S."/>
            <person name="Lapidus A."/>
            <person name="Barry K."/>
            <person name="Glavina del Rio T."/>
            <person name="Dalin E."/>
            <person name="Tice H."/>
            <person name="Pitluck S."/>
            <person name="Thompson L.S."/>
            <person name="Brettin T."/>
            <person name="Bruce D."/>
            <person name="Detter J.C."/>
            <person name="Han C."/>
            <person name="Tapia R."/>
            <person name="Schmutz J."/>
            <person name="Larimer F."/>
            <person name="Land M."/>
            <person name="Hauser L."/>
            <person name="Kyrpides N."/>
            <person name="Mikhailova N."/>
            <person name="Bryant D.A."/>
            <person name="Hanada S."/>
            <person name="Tsukatani Y."/>
            <person name="Richardson P."/>
        </authorList>
    </citation>
    <scope>NUCLEOTIDE SEQUENCE [LARGE SCALE GENOMIC DNA]</scope>
    <source>
        <strain evidence="3">DSM 13941 / HLO8</strain>
    </source>
</reference>
<accession>A7NL44</accession>
<dbReference type="KEGG" id="rca:Rcas_2129"/>
<evidence type="ECO:0000256" key="1">
    <source>
        <dbReference type="SAM" id="Phobius"/>
    </source>
</evidence>
<dbReference type="HOGENOM" id="CLU_631470_0_0_0"/>
<dbReference type="EMBL" id="CP000804">
    <property type="protein sequence ID" value="ABU58214.1"/>
    <property type="molecule type" value="Genomic_DNA"/>
</dbReference>
<keyword evidence="3" id="KW-1185">Reference proteome</keyword>
<dbReference type="eggNOG" id="COG3266">
    <property type="taxonomic scope" value="Bacteria"/>
</dbReference>
<keyword evidence="1" id="KW-0472">Membrane</keyword>
<dbReference type="AlphaFoldDB" id="A7NL44"/>
<dbReference type="STRING" id="383372.Rcas_2129"/>
<gene>
    <name evidence="2" type="ordered locus">Rcas_2129</name>
</gene>
<dbReference type="RefSeq" id="WP_012120638.1">
    <property type="nucleotide sequence ID" value="NC_009767.1"/>
</dbReference>
<keyword evidence="1" id="KW-1133">Transmembrane helix</keyword>
<keyword evidence="1" id="KW-0812">Transmembrane</keyword>
<name>A7NL44_ROSCS</name>
<evidence type="ECO:0000313" key="2">
    <source>
        <dbReference type="EMBL" id="ABU58214.1"/>
    </source>
</evidence>
<dbReference type="OrthoDB" id="141295at2"/>
<proteinExistence type="predicted"/>
<evidence type="ECO:0000313" key="3">
    <source>
        <dbReference type="Proteomes" id="UP000000263"/>
    </source>
</evidence>
<feature type="transmembrane region" description="Helical" evidence="1">
    <location>
        <begin position="112"/>
        <end position="136"/>
    </location>
</feature>
<organism evidence="2 3">
    <name type="scientific">Roseiflexus castenholzii (strain DSM 13941 / HLO8)</name>
    <dbReference type="NCBI Taxonomy" id="383372"/>
    <lineage>
        <taxon>Bacteria</taxon>
        <taxon>Bacillati</taxon>
        <taxon>Chloroflexota</taxon>
        <taxon>Chloroflexia</taxon>
        <taxon>Chloroflexales</taxon>
        <taxon>Roseiflexineae</taxon>
        <taxon>Roseiflexaceae</taxon>
        <taxon>Roseiflexus</taxon>
    </lineage>
</organism>